<proteinExistence type="inferred from homology"/>
<gene>
    <name evidence="5" type="ORF">GCM10007895_20550</name>
</gene>
<dbReference type="InterPro" id="IPR011004">
    <property type="entry name" value="Trimer_LpxA-like_sf"/>
</dbReference>
<dbReference type="PANTHER" id="PTHR43300">
    <property type="entry name" value="ACETYLTRANSFERASE"/>
    <property type="match status" value="1"/>
</dbReference>
<dbReference type="EMBL" id="BSNC01000005">
    <property type="protein sequence ID" value="GLP96749.1"/>
    <property type="molecule type" value="Genomic_DNA"/>
</dbReference>
<dbReference type="Gene3D" id="2.160.10.10">
    <property type="entry name" value="Hexapeptide repeat proteins"/>
    <property type="match status" value="1"/>
</dbReference>
<accession>A0AA37RXK6</accession>
<evidence type="ECO:0000256" key="1">
    <source>
        <dbReference type="ARBA" id="ARBA00007274"/>
    </source>
</evidence>
<dbReference type="PROSITE" id="PS00101">
    <property type="entry name" value="HEXAPEP_TRANSFERASES"/>
    <property type="match status" value="1"/>
</dbReference>
<dbReference type="AlphaFoldDB" id="A0AA37RXK6"/>
<keyword evidence="4 5" id="KW-0012">Acyltransferase</keyword>
<dbReference type="GO" id="GO:0016746">
    <property type="term" value="F:acyltransferase activity"/>
    <property type="evidence" value="ECO:0007669"/>
    <property type="project" value="UniProtKB-KW"/>
</dbReference>
<dbReference type="Pfam" id="PF00132">
    <property type="entry name" value="Hexapep"/>
    <property type="match status" value="2"/>
</dbReference>
<dbReference type="InterPro" id="IPR001451">
    <property type="entry name" value="Hexapep"/>
</dbReference>
<comment type="similarity">
    <text evidence="1">Belongs to the transferase hexapeptide repeat family.</text>
</comment>
<reference evidence="5" key="2">
    <citation type="submission" date="2023-01" db="EMBL/GenBank/DDBJ databases">
        <title>Draft genome sequence of Paraferrimonas sedimenticola strain NBRC 101628.</title>
        <authorList>
            <person name="Sun Q."/>
            <person name="Mori K."/>
        </authorList>
    </citation>
    <scope>NUCLEOTIDE SEQUENCE</scope>
    <source>
        <strain evidence="5">NBRC 101628</strain>
    </source>
</reference>
<evidence type="ECO:0000256" key="3">
    <source>
        <dbReference type="ARBA" id="ARBA00022737"/>
    </source>
</evidence>
<dbReference type="SUPFAM" id="SSF51161">
    <property type="entry name" value="Trimeric LpxA-like enzymes"/>
    <property type="match status" value="1"/>
</dbReference>
<protein>
    <submittedName>
        <fullName evidence="5">Acyltransferase</fullName>
    </submittedName>
</protein>
<sequence>MIAKTAIVHPNVELGENVIIEDYCIIGTPSASALKAGDQVPVTRIGDNSVIRAHTIIYAGNQIGRGFQTGNRANIRENNTIGDNVSVGTGSVVEHSVTIEDGVRIHSQAFVPEFCVLKAHCWIGPNVVLTNAKYPQSESAKQNLIGPTVGENARIGANSTVLPGVDIGERALIGAGSLVSKPVEAKKIVVGNPAKVVGEVDY</sequence>
<dbReference type="CDD" id="cd03358">
    <property type="entry name" value="LbH_WxcM_N_like"/>
    <property type="match status" value="1"/>
</dbReference>
<dbReference type="Proteomes" id="UP001161422">
    <property type="component" value="Unassembled WGS sequence"/>
</dbReference>
<dbReference type="PANTHER" id="PTHR43300:SF4">
    <property type="entry name" value="ACYL-[ACYL-CARRIER-PROTEIN]--UDP-N-ACETYLGLUCOSAMINE O-ACYLTRANSFERASE"/>
    <property type="match status" value="1"/>
</dbReference>
<keyword evidence="3" id="KW-0677">Repeat</keyword>
<reference evidence="5" key="1">
    <citation type="journal article" date="2014" name="Int. J. Syst. Evol. Microbiol.">
        <title>Complete genome sequence of Corynebacterium casei LMG S-19264T (=DSM 44701T), isolated from a smear-ripened cheese.</title>
        <authorList>
            <consortium name="US DOE Joint Genome Institute (JGI-PGF)"/>
            <person name="Walter F."/>
            <person name="Albersmeier A."/>
            <person name="Kalinowski J."/>
            <person name="Ruckert C."/>
        </authorList>
    </citation>
    <scope>NUCLEOTIDE SEQUENCE</scope>
    <source>
        <strain evidence="5">NBRC 101628</strain>
    </source>
</reference>
<evidence type="ECO:0000256" key="4">
    <source>
        <dbReference type="ARBA" id="ARBA00023315"/>
    </source>
</evidence>
<evidence type="ECO:0000256" key="2">
    <source>
        <dbReference type="ARBA" id="ARBA00022679"/>
    </source>
</evidence>
<dbReference type="RefSeq" id="WP_095504067.1">
    <property type="nucleotide sequence ID" value="NZ_BSNC01000005.1"/>
</dbReference>
<dbReference type="InterPro" id="IPR018357">
    <property type="entry name" value="Hexapep_transf_CS"/>
</dbReference>
<evidence type="ECO:0000313" key="5">
    <source>
        <dbReference type="EMBL" id="GLP96749.1"/>
    </source>
</evidence>
<dbReference type="InterPro" id="IPR050179">
    <property type="entry name" value="Trans_hexapeptide_repeat"/>
</dbReference>
<organism evidence="5 6">
    <name type="scientific">Paraferrimonas sedimenticola</name>
    <dbReference type="NCBI Taxonomy" id="375674"/>
    <lineage>
        <taxon>Bacteria</taxon>
        <taxon>Pseudomonadati</taxon>
        <taxon>Pseudomonadota</taxon>
        <taxon>Gammaproteobacteria</taxon>
        <taxon>Alteromonadales</taxon>
        <taxon>Ferrimonadaceae</taxon>
        <taxon>Paraferrimonas</taxon>
    </lineage>
</organism>
<comment type="caution">
    <text evidence="5">The sequence shown here is derived from an EMBL/GenBank/DDBJ whole genome shotgun (WGS) entry which is preliminary data.</text>
</comment>
<evidence type="ECO:0000313" key="6">
    <source>
        <dbReference type="Proteomes" id="UP001161422"/>
    </source>
</evidence>
<keyword evidence="2" id="KW-0808">Transferase</keyword>
<name>A0AA37RXK6_9GAMM</name>
<keyword evidence="6" id="KW-1185">Reference proteome</keyword>